<evidence type="ECO:0000256" key="2">
    <source>
        <dbReference type="SAM" id="Phobius"/>
    </source>
</evidence>
<reference evidence="4 6" key="3">
    <citation type="journal article" date="2014" name="PLoS Genet.">
        <title>Phylogenetically driven sequencing of extremely halophilic archaea reveals strategies for static and dynamic osmo-response.</title>
        <authorList>
            <person name="Becker E.A."/>
            <person name="Seitzer P.M."/>
            <person name="Tritt A."/>
            <person name="Larsen D."/>
            <person name="Krusor M."/>
            <person name="Yao A.I."/>
            <person name="Wu D."/>
            <person name="Madern D."/>
            <person name="Eisen J.A."/>
            <person name="Darling A.E."/>
            <person name="Facciotti M.T."/>
        </authorList>
    </citation>
    <scope>NUCLEOTIDE SEQUENCE [LARGE SCALE GENOMIC DNA]</scope>
    <source>
        <strain evidence="6">ATCC 43099 / DSM 3394 / CCM 3739 / CIP 104546 / IAM 13178 / JCM 8861 / NBRC 102185 / NCIMB 2190 / MS3</strain>
        <strain evidence="4">MS-3</strain>
    </source>
</reference>
<evidence type="ECO:0000313" key="4">
    <source>
        <dbReference type="EMBL" id="ELY30883.1"/>
    </source>
</evidence>
<sequence length="195" mass="21844">MGAVSLVRTTLVGVGLLSFAAGLVLVTSSTAATTIRWPWSDELLLVSIFTLCFLLATSLIPFGVFPLQDPSETEPTAPGQVPPTPAPGRDVERVVDSRWPASLPRHRRRRLRQRMRETIVRTLVRRTDCDETTAEAMIANGTWTDDPIAAAFVRTDSERTETRLESMTDRLRFTRRLRRTVQAVLALEDREVDGR</sequence>
<dbReference type="RefSeq" id="WP_004215245.1">
    <property type="nucleotide sequence ID" value="NC_013922.1"/>
</dbReference>
<proteinExistence type="predicted"/>
<dbReference type="EMBL" id="CP001932">
    <property type="protein sequence ID" value="ADD06120.1"/>
    <property type="molecule type" value="Genomic_DNA"/>
</dbReference>
<dbReference type="Proteomes" id="UP000001879">
    <property type="component" value="Chromosome"/>
</dbReference>
<dbReference type="PaxDb" id="547559-Nmag_2560"/>
<dbReference type="HOGENOM" id="CLU_1393612_0_0_2"/>
<keyword evidence="2" id="KW-0812">Transmembrane</keyword>
<gene>
    <name evidence="3" type="ordered locus">Nmag_2560</name>
    <name evidence="4" type="ORF">C500_07593</name>
</gene>
<name>D3SYE9_NATMM</name>
<dbReference type="PATRIC" id="fig|547559.17.peg.1485"/>
<dbReference type="KEGG" id="nmg:Nmag_2560"/>
<dbReference type="eggNOG" id="arCOG06437">
    <property type="taxonomic scope" value="Archaea"/>
</dbReference>
<dbReference type="AlphaFoldDB" id="D3SYE9"/>
<evidence type="ECO:0000313" key="3">
    <source>
        <dbReference type="EMBL" id="ADD06120.1"/>
    </source>
</evidence>
<evidence type="ECO:0000313" key="6">
    <source>
        <dbReference type="Proteomes" id="UP000011543"/>
    </source>
</evidence>
<dbReference type="OrthoDB" id="31512at2157"/>
<dbReference type="Proteomes" id="UP000011543">
    <property type="component" value="Unassembled WGS sequence"/>
</dbReference>
<feature type="transmembrane region" description="Helical" evidence="2">
    <location>
        <begin position="47"/>
        <end position="67"/>
    </location>
</feature>
<protein>
    <submittedName>
        <fullName evidence="3">Uncharacterized protein</fullName>
    </submittedName>
</protein>
<keyword evidence="2" id="KW-1133">Transmembrane helix</keyword>
<evidence type="ECO:0000256" key="1">
    <source>
        <dbReference type="SAM" id="MobiDB-lite"/>
    </source>
</evidence>
<reference evidence="3" key="4">
    <citation type="submission" date="2016-09" db="EMBL/GenBank/DDBJ databases">
        <authorList>
            <person name="Pfeiffer F."/>
        </authorList>
    </citation>
    <scope>NUCLEOTIDE SEQUENCE</scope>
    <source>
        <strain evidence="3">ATCC 43099</strain>
    </source>
</reference>
<keyword evidence="2" id="KW-0472">Membrane</keyword>
<dbReference type="GeneID" id="8825415"/>
<dbReference type="InterPro" id="IPR055693">
    <property type="entry name" value="DUF7269"/>
</dbReference>
<feature type="region of interest" description="Disordered" evidence="1">
    <location>
        <begin position="70"/>
        <end position="91"/>
    </location>
</feature>
<evidence type="ECO:0000313" key="5">
    <source>
        <dbReference type="Proteomes" id="UP000001879"/>
    </source>
</evidence>
<accession>D3SYE9</accession>
<reference evidence="3 5" key="2">
    <citation type="journal article" date="2012" name="BMC Genomics">
        <title>A comparative genomics perspective on the genetic content of the alkaliphilic haloarchaeon Natrialba magadii ATCC 43099T.</title>
        <authorList>
            <person name="Siddaramappa S."/>
            <person name="Challacombe J.F."/>
            <person name="Decastro R.E."/>
            <person name="Pfeiffer F."/>
            <person name="Sastre D.E."/>
            <person name="Gimenez M.I."/>
            <person name="Paggi R.A."/>
            <person name="Detter J.C."/>
            <person name="Davenport K.W."/>
            <person name="Goodwin L.A."/>
            <person name="Kyrpides N."/>
            <person name="Tapia R."/>
            <person name="Pitluck S."/>
            <person name="Lucas S."/>
            <person name="Woyke T."/>
            <person name="Maupin-Furlow J.A."/>
        </authorList>
    </citation>
    <scope>NUCLEOTIDE SEQUENCE [LARGE SCALE GENOMIC DNA]</scope>
    <source>
        <strain evidence="3">ATCC 43099</strain>
        <strain evidence="5">ATCC 43099 / DSM 3394 / CCM 3739 / CIP 104546 / IAM 13178 / JCM 8861 / NBRC 102185 / NCIMB 2190 / MS3</strain>
    </source>
</reference>
<dbReference type="Pfam" id="PF23933">
    <property type="entry name" value="DUF7269"/>
    <property type="match status" value="1"/>
</dbReference>
<keyword evidence="5" id="KW-1185">Reference proteome</keyword>
<dbReference type="EMBL" id="AOHS01000029">
    <property type="protein sequence ID" value="ELY30883.1"/>
    <property type="molecule type" value="Genomic_DNA"/>
</dbReference>
<organism evidence="3 5">
    <name type="scientific">Natrialba magadii (strain ATCC 43099 / DSM 3394 / CCM 3739 / CIP 104546 / IAM 13178 / JCM 8861 / NBRC 102185 / NCIMB 2190 / MS3)</name>
    <name type="common">Natronobacterium magadii</name>
    <dbReference type="NCBI Taxonomy" id="547559"/>
    <lineage>
        <taxon>Archaea</taxon>
        <taxon>Methanobacteriati</taxon>
        <taxon>Methanobacteriota</taxon>
        <taxon>Stenosarchaea group</taxon>
        <taxon>Halobacteria</taxon>
        <taxon>Halobacteriales</taxon>
        <taxon>Natrialbaceae</taxon>
        <taxon>Natrialba</taxon>
    </lineage>
</organism>
<reference evidence="5" key="1">
    <citation type="submission" date="2010-02" db="EMBL/GenBank/DDBJ databases">
        <title>Complete sequence of chromosome of Natrialba magadii ATCC 43099.</title>
        <authorList>
            <consortium name="US DOE Joint Genome Institute"/>
            <person name="Lucas S."/>
            <person name="Copeland A."/>
            <person name="Lapidus A."/>
            <person name="Cheng J.-F."/>
            <person name="Bruce D."/>
            <person name="Goodwin L."/>
            <person name="Pitluck S."/>
            <person name="Davenport K."/>
            <person name="Saunders E."/>
            <person name="Detter J.C."/>
            <person name="Han C."/>
            <person name="Tapia R."/>
            <person name="Land M."/>
            <person name="Hauser L."/>
            <person name="Kyrpides N."/>
            <person name="Mikhailova N."/>
            <person name="De Castro R.E."/>
            <person name="Maupin-Furlow J.A."/>
            <person name="Woyke T."/>
        </authorList>
    </citation>
    <scope>NUCLEOTIDE SEQUENCE [LARGE SCALE GENOMIC DNA]</scope>
    <source>
        <strain evidence="5">ATCC 43099 / DSM 3394 / CCM 3739 / CIP 104546 / IAM 13178 / JCM 8861 / NBRC 102185 / NCIMB 2190 / MS3</strain>
    </source>
</reference>